<protein>
    <submittedName>
        <fullName evidence="2">Uncharacterized protein</fullName>
    </submittedName>
</protein>
<reference evidence="2" key="1">
    <citation type="submission" date="2021-02" db="EMBL/GenBank/DDBJ databases">
        <authorList>
            <person name="Nowell W R."/>
        </authorList>
    </citation>
    <scope>NUCLEOTIDE SEQUENCE</scope>
</reference>
<organism evidence="2 3">
    <name type="scientific">Adineta steineri</name>
    <dbReference type="NCBI Taxonomy" id="433720"/>
    <lineage>
        <taxon>Eukaryota</taxon>
        <taxon>Metazoa</taxon>
        <taxon>Spiralia</taxon>
        <taxon>Gnathifera</taxon>
        <taxon>Rotifera</taxon>
        <taxon>Eurotatoria</taxon>
        <taxon>Bdelloidea</taxon>
        <taxon>Adinetida</taxon>
        <taxon>Adinetidae</taxon>
        <taxon>Adineta</taxon>
    </lineage>
</organism>
<dbReference type="AlphaFoldDB" id="A0A818U3E2"/>
<sequence>MMMKINRRTTLTTTDRVSIKERTTVFYRHTRPEEWRIRIRTTTTTTTPRSFTNHNYDFSRFRTLDLESNRRKEDEWTDIQKLSATYSFPTSTYMTRTVDEYNAGEVTAAILTFLVLVVVTCILIGIVGKVCQDNRDTEEVVTTLQPRRRSFDILYHNSPPIQPQSLIRDTPRRNSTVSIELQTSQNNDTSVERATTTVQQQTSNLLPTYDSVVEESGVIIIMQQQSLLPPTYEAFMQQNNAREN</sequence>
<name>A0A818U3E2_9BILA</name>
<proteinExistence type="predicted"/>
<accession>A0A818U3E2</accession>
<dbReference type="Proteomes" id="UP000663881">
    <property type="component" value="Unassembled WGS sequence"/>
</dbReference>
<feature type="transmembrane region" description="Helical" evidence="1">
    <location>
        <begin position="106"/>
        <end position="127"/>
    </location>
</feature>
<keyword evidence="1" id="KW-0812">Transmembrane</keyword>
<evidence type="ECO:0000313" key="3">
    <source>
        <dbReference type="Proteomes" id="UP000663881"/>
    </source>
</evidence>
<evidence type="ECO:0000256" key="1">
    <source>
        <dbReference type="SAM" id="Phobius"/>
    </source>
</evidence>
<evidence type="ECO:0000313" key="2">
    <source>
        <dbReference type="EMBL" id="CAF3695662.1"/>
    </source>
</evidence>
<keyword evidence="1" id="KW-0472">Membrane</keyword>
<gene>
    <name evidence="2" type="ORF">OKA104_LOCUS12130</name>
</gene>
<dbReference type="EMBL" id="CAJOAY010000577">
    <property type="protein sequence ID" value="CAF3695662.1"/>
    <property type="molecule type" value="Genomic_DNA"/>
</dbReference>
<comment type="caution">
    <text evidence="2">The sequence shown here is derived from an EMBL/GenBank/DDBJ whole genome shotgun (WGS) entry which is preliminary data.</text>
</comment>
<keyword evidence="1" id="KW-1133">Transmembrane helix</keyword>